<dbReference type="PANTHER" id="PTHR43800:SF1">
    <property type="entry name" value="PEPTIDYL-LYSINE N-ACETYLTRANSFERASE YJAB"/>
    <property type="match status" value="1"/>
</dbReference>
<evidence type="ECO:0000256" key="2">
    <source>
        <dbReference type="ARBA" id="ARBA00023315"/>
    </source>
</evidence>
<sequence length="161" mass="17257">MGVVIRWAEAGELPELVGVELAADGLFAEVGISFPAGTTSIEGCTEPERVIVAGRPAVGFALLAWVDGVVHLDQLAVHPDHGRRGIGSALVEALCEHAAVVSDAVTLTTYRDVPWNAPWYERRGFAVVEADRWGPEMAALVAHERELGIAVAPRVVMRRDV</sequence>
<comment type="caution">
    <text evidence="4">The sequence shown here is derived from an EMBL/GenBank/DDBJ whole genome shotgun (WGS) entry which is preliminary data.</text>
</comment>
<evidence type="ECO:0000256" key="1">
    <source>
        <dbReference type="ARBA" id="ARBA00022679"/>
    </source>
</evidence>
<protein>
    <submittedName>
        <fullName evidence="4">GCN5 family N-acetyltransferase</fullName>
    </submittedName>
</protein>
<gene>
    <name evidence="4" type="ORF">Aph01nite_62550</name>
</gene>
<dbReference type="CDD" id="cd04301">
    <property type="entry name" value="NAT_SF"/>
    <property type="match status" value="1"/>
</dbReference>
<accession>A0A919QIC1</accession>
<dbReference type="InterPro" id="IPR000182">
    <property type="entry name" value="GNAT_dom"/>
</dbReference>
<keyword evidence="5" id="KW-1185">Reference proteome</keyword>
<dbReference type="Gene3D" id="3.40.630.30">
    <property type="match status" value="1"/>
</dbReference>
<dbReference type="EMBL" id="BOOA01000067">
    <property type="protein sequence ID" value="GIH27945.1"/>
    <property type="molecule type" value="Genomic_DNA"/>
</dbReference>
<dbReference type="RefSeq" id="WP_204044587.1">
    <property type="nucleotide sequence ID" value="NZ_BOOA01000067.1"/>
</dbReference>
<feature type="domain" description="N-acetyltransferase" evidence="3">
    <location>
        <begin position="3"/>
        <end position="146"/>
    </location>
</feature>
<dbReference type="Pfam" id="PF13508">
    <property type="entry name" value="Acetyltransf_7"/>
    <property type="match status" value="1"/>
</dbReference>
<dbReference type="SUPFAM" id="SSF55729">
    <property type="entry name" value="Acyl-CoA N-acyltransferases (Nat)"/>
    <property type="match status" value="1"/>
</dbReference>
<dbReference type="PANTHER" id="PTHR43800">
    <property type="entry name" value="PEPTIDYL-LYSINE N-ACETYLTRANSFERASE YJAB"/>
    <property type="match status" value="1"/>
</dbReference>
<keyword evidence="1" id="KW-0808">Transferase</keyword>
<evidence type="ECO:0000313" key="4">
    <source>
        <dbReference type="EMBL" id="GIH27945.1"/>
    </source>
</evidence>
<evidence type="ECO:0000259" key="3">
    <source>
        <dbReference type="PROSITE" id="PS51186"/>
    </source>
</evidence>
<keyword evidence="2" id="KW-0012">Acyltransferase</keyword>
<name>A0A919QIC1_9ACTN</name>
<dbReference type="PROSITE" id="PS51186">
    <property type="entry name" value="GNAT"/>
    <property type="match status" value="1"/>
</dbReference>
<dbReference type="AlphaFoldDB" id="A0A919QIC1"/>
<organism evidence="4 5">
    <name type="scientific">Acrocarpospora phusangensis</name>
    <dbReference type="NCBI Taxonomy" id="1070424"/>
    <lineage>
        <taxon>Bacteria</taxon>
        <taxon>Bacillati</taxon>
        <taxon>Actinomycetota</taxon>
        <taxon>Actinomycetes</taxon>
        <taxon>Streptosporangiales</taxon>
        <taxon>Streptosporangiaceae</taxon>
        <taxon>Acrocarpospora</taxon>
    </lineage>
</organism>
<dbReference type="GO" id="GO:0016747">
    <property type="term" value="F:acyltransferase activity, transferring groups other than amino-acyl groups"/>
    <property type="evidence" value="ECO:0007669"/>
    <property type="project" value="InterPro"/>
</dbReference>
<evidence type="ECO:0000313" key="5">
    <source>
        <dbReference type="Proteomes" id="UP000640052"/>
    </source>
</evidence>
<dbReference type="InterPro" id="IPR016181">
    <property type="entry name" value="Acyl_CoA_acyltransferase"/>
</dbReference>
<reference evidence="4" key="1">
    <citation type="submission" date="2021-01" db="EMBL/GenBank/DDBJ databases">
        <title>Whole genome shotgun sequence of Acrocarpospora phusangensis NBRC 108782.</title>
        <authorList>
            <person name="Komaki H."/>
            <person name="Tamura T."/>
        </authorList>
    </citation>
    <scope>NUCLEOTIDE SEQUENCE</scope>
    <source>
        <strain evidence="4">NBRC 108782</strain>
    </source>
</reference>
<proteinExistence type="predicted"/>
<dbReference type="Proteomes" id="UP000640052">
    <property type="component" value="Unassembled WGS sequence"/>
</dbReference>